<feature type="compositionally biased region" description="Acidic residues" evidence="2">
    <location>
        <begin position="1119"/>
        <end position="1134"/>
    </location>
</feature>
<dbReference type="Pfam" id="PF18758">
    <property type="entry name" value="KDZ"/>
    <property type="match status" value="1"/>
</dbReference>
<keyword evidence="1" id="KW-0175">Coiled coil</keyword>
<dbReference type="InterPro" id="IPR040521">
    <property type="entry name" value="KDZ"/>
</dbReference>
<evidence type="ECO:0000256" key="2">
    <source>
        <dbReference type="SAM" id="MobiDB-lite"/>
    </source>
</evidence>
<evidence type="ECO:0000313" key="5">
    <source>
        <dbReference type="Proteomes" id="UP001215598"/>
    </source>
</evidence>
<evidence type="ECO:0000313" key="4">
    <source>
        <dbReference type="EMBL" id="KAJ7700258.1"/>
    </source>
</evidence>
<sequence>MSSFRAQQKKKRAATTATAASSSASSYTHAFSVAQITRKPEDEEMPTFVDRVSRDGRRTHRQQIDLEPSSPVKRARLHALANEVPTEPPAAPAERFVFSYQQYDIGEAFLEDFDDDDAPRRGARGAKTKALPKAITPADKSLHDWVPLKRDAFVSEFTRHFGWGDVDRECCPGCPKNLDKTPPPEYRCRDCFGGVVYCKECIVSRHTENPLHRVYHWRDGYFVKVPLAELGLRIQLGHPPHERCSAPEPAKTGFVALHTNGIHEVFLDFCGCEHANAAGSPDIQLLRVGWFPATHDRLHTAATFAVLDQFQQETCQAKVTMYDFYGVLEKLTNNVGIKPPDRYREWLRLCREYEHCLLLLYGGRSCAFDPAGAAGTKSGELAVDCPACPDPEVNLVEGWENAPREKDHIFTLYLALDACFRLKRRLISSEMRDPALGTGWAYMVENGAYREYLRTVTDQKEMNTCSGLAALDYANTKFSRGYATTGVGMCVCARHEFVQPNGVGDLQRGERFANIDYIFGSVNRHKHPRLRKLVSYDIVCIWMKTLKERMAALPAHVRLTVILELFKFVIPKMHIHAHTMACQLLYSLNLILGSAQTDGEGVERPWANIGGVASSTCDMGPGARAGNWAKLIGIVATLRRRMDKAVVELARQEEIFEEFSREQADRVPEWKRKVDEFEQDSKKKNPYETKVKGLTESEVRLQFTQEEAQRADSGIPTVHDVSPGKFICIGLDLEDEQRRIRVQVALKKANTTEMQIDLGTMRTKLSRRIAQFRKLQQTYTPASLQVLGEMSIPEEQTVENMPLLLPSALSPPARAIGCLAGLSHVESRMRNAQCRTALASLRNHLHIKSRLLVYRKIHVRHQGANTRSRTIVARNEGKIGLHSAKYQMAWDAIRVLGDGDPNKVGWQVLNKDDIRCMEDTEDLVKKAERKARQDAKRQRWQTELRAHGLLPAEMDEEMQVDEEDEEHLRVPENRREVSWIWTIAGADGTDAGFEEALRIEWSKAYARVRRWREEVELLQAEYERVKLSFAHAANAWEVRAQAVPMVWAAAEAEGAVAFARRQAYMFRDLVVRGETTWTEEKLTRGKKRARGPRAIASTFGHVAVEQQGEEEERRQREEEERDEEEAERQQEEEELARGQIDVDDEEYIFSGAVED</sequence>
<dbReference type="EMBL" id="JARKIB010000556">
    <property type="protein sequence ID" value="KAJ7700258.1"/>
    <property type="molecule type" value="Genomic_DNA"/>
</dbReference>
<name>A0AAD7DXI1_9AGAR</name>
<comment type="caution">
    <text evidence="4">The sequence shown here is derived from an EMBL/GenBank/DDBJ whole genome shotgun (WGS) entry which is preliminary data.</text>
</comment>
<protein>
    <recommendedName>
        <fullName evidence="3">CxC2-like cysteine cluster KDZ transposase-associated domain-containing protein</fullName>
    </recommendedName>
</protein>
<proteinExistence type="predicted"/>
<dbReference type="Pfam" id="PF18803">
    <property type="entry name" value="CxC2"/>
    <property type="match status" value="1"/>
</dbReference>
<feature type="domain" description="CxC2-like cysteine cluster KDZ transposase-associated" evidence="3">
    <location>
        <begin position="227"/>
        <end position="336"/>
    </location>
</feature>
<reference evidence="4" key="1">
    <citation type="submission" date="2023-03" db="EMBL/GenBank/DDBJ databases">
        <title>Massive genome expansion in bonnet fungi (Mycena s.s.) driven by repeated elements and novel gene families across ecological guilds.</title>
        <authorList>
            <consortium name="Lawrence Berkeley National Laboratory"/>
            <person name="Harder C.B."/>
            <person name="Miyauchi S."/>
            <person name="Viragh M."/>
            <person name="Kuo A."/>
            <person name="Thoen E."/>
            <person name="Andreopoulos B."/>
            <person name="Lu D."/>
            <person name="Skrede I."/>
            <person name="Drula E."/>
            <person name="Henrissat B."/>
            <person name="Morin E."/>
            <person name="Kohler A."/>
            <person name="Barry K."/>
            <person name="LaButti K."/>
            <person name="Morin E."/>
            <person name="Salamov A."/>
            <person name="Lipzen A."/>
            <person name="Mereny Z."/>
            <person name="Hegedus B."/>
            <person name="Baldrian P."/>
            <person name="Stursova M."/>
            <person name="Weitz H."/>
            <person name="Taylor A."/>
            <person name="Grigoriev I.V."/>
            <person name="Nagy L.G."/>
            <person name="Martin F."/>
            <person name="Kauserud H."/>
        </authorList>
    </citation>
    <scope>NUCLEOTIDE SEQUENCE</scope>
    <source>
        <strain evidence="4">CBHHK182m</strain>
    </source>
</reference>
<feature type="region of interest" description="Disordered" evidence="2">
    <location>
        <begin position="1"/>
        <end position="67"/>
    </location>
</feature>
<accession>A0AAD7DXI1</accession>
<feature type="coiled-coil region" evidence="1">
    <location>
        <begin position="635"/>
        <end position="662"/>
    </location>
</feature>
<feature type="compositionally biased region" description="Low complexity" evidence="2">
    <location>
        <begin position="14"/>
        <end position="26"/>
    </location>
</feature>
<evidence type="ECO:0000259" key="3">
    <source>
        <dbReference type="Pfam" id="PF18803"/>
    </source>
</evidence>
<dbReference type="Proteomes" id="UP001215598">
    <property type="component" value="Unassembled WGS sequence"/>
</dbReference>
<gene>
    <name evidence="4" type="ORF">B0H16DRAFT_1749090</name>
</gene>
<organism evidence="4 5">
    <name type="scientific">Mycena metata</name>
    <dbReference type="NCBI Taxonomy" id="1033252"/>
    <lineage>
        <taxon>Eukaryota</taxon>
        <taxon>Fungi</taxon>
        <taxon>Dikarya</taxon>
        <taxon>Basidiomycota</taxon>
        <taxon>Agaricomycotina</taxon>
        <taxon>Agaricomycetes</taxon>
        <taxon>Agaricomycetidae</taxon>
        <taxon>Agaricales</taxon>
        <taxon>Marasmiineae</taxon>
        <taxon>Mycenaceae</taxon>
        <taxon>Mycena</taxon>
    </lineage>
</organism>
<dbReference type="PANTHER" id="PTHR33104">
    <property type="entry name" value="SI:DKEY-29D5.2"/>
    <property type="match status" value="1"/>
</dbReference>
<dbReference type="PANTHER" id="PTHR33104:SF2">
    <property type="entry name" value="CXC3 LIKE CYSTEINE CLUSTER DOMAIN-CONTAINING PROTEIN"/>
    <property type="match status" value="1"/>
</dbReference>
<keyword evidence="5" id="KW-1185">Reference proteome</keyword>
<evidence type="ECO:0000256" key="1">
    <source>
        <dbReference type="SAM" id="Coils"/>
    </source>
</evidence>
<feature type="region of interest" description="Disordered" evidence="2">
    <location>
        <begin position="1102"/>
        <end position="1155"/>
    </location>
</feature>
<feature type="compositionally biased region" description="Acidic residues" evidence="2">
    <location>
        <begin position="1141"/>
        <end position="1155"/>
    </location>
</feature>
<dbReference type="InterPro" id="IPR041457">
    <property type="entry name" value="CxC2_KDZ-assoc"/>
</dbReference>
<dbReference type="AlphaFoldDB" id="A0AAD7DXI1"/>